<dbReference type="HOGENOM" id="CLU_319267_0_0_2"/>
<evidence type="ECO:0000313" key="1">
    <source>
        <dbReference type="EMBL" id="AKB14989.1"/>
    </source>
</evidence>
<proteinExistence type="predicted"/>
<name>A0A0E3HA00_METTE</name>
<dbReference type="KEGG" id="mthe:MSTHC_0671"/>
<reference evidence="1 2" key="1">
    <citation type="submission" date="2014-07" db="EMBL/GenBank/DDBJ databases">
        <title>Methanogenic archaea and the global carbon cycle.</title>
        <authorList>
            <person name="Henriksen J.R."/>
            <person name="Luke J."/>
            <person name="Reinhart S."/>
            <person name="Benedict M.N."/>
            <person name="Youngblut N.D."/>
            <person name="Metcalf M.E."/>
            <person name="Whitaker R.J."/>
            <person name="Metcalf W.W."/>
        </authorList>
    </citation>
    <scope>NUCLEOTIDE SEQUENCE [LARGE SCALE GENOMIC DNA]</scope>
    <source>
        <strain evidence="1 2">CHTI-55</strain>
    </source>
</reference>
<evidence type="ECO:0008006" key="3">
    <source>
        <dbReference type="Google" id="ProtNLM"/>
    </source>
</evidence>
<dbReference type="PATRIC" id="fig|1434121.4.peg.839"/>
<accession>A0A0E3HA00</accession>
<sequence length="1045" mass="115372">MDIRGKVQNMKRIMKFSVLLMIFLLFGMGNALAAETKSIALQNMSANITYDKTDVVPGDIVNITVDFNTSVKYANIAIDNSSGSRILNNVSMEGLAADNSFAYNNYTIPPDIISGPLAVNIYAFDAENNPLLDGEPVKDPEAFKFDIDRYLDIDIGFNDTGPFIPGKIVNIIANFSKPVDKAKILIKEGGFPNASNASLVGTTPVTEAEMYPIGDDGKAFGYDYEIPQDISGPLDIDVFGYDELGNLLGDKSFPGGINFDPSFDYWSPQFKLVTPESEFANKKCVKFNFSAFYYDYRSNDITYTFELNGIQKFNGVLKPGSYKQFELDLADGKYTWEVKLRDEQGNIGGSGLRTLYVDTKCPTVKLVSPADCYKEVIGPETKFNFICEDELAAQYKDDLKLKYTLYIDGKPAGKYDQIPGYVPGYNYDEDDYGQIPWDQIFPDGIPWNELFPGMSLDELFPGMSLDELFPGIPEGQIPENGIPESGIPEEYWDDLFPDDVISGAVVSGDSVTEKIHLADGAHNWSVEVEDAAGNKAKSEVRKFYVSLDGLVVTLEKPDGGYVTSTPTFIFRVEGKNGEGAGLPFHYKLLINNTQVDSSCDEKDKNVCSGVSCEGGACDECDFLVGADNYSVKASVKDGEQVSWTVLVTDCTSGRTYQPDPKYFSVDSKCPAPVANLTVEDALGLTDWFLVRDYPGLMVSWSANTEEDLDSDEPYEVYISTSKPTCIEDMKKVIIDGSETHTDGTDTPNQKLKSSEDKSVYYLCIEAVEGKDLVFGKDYWVAVIARDKAGNYDPKFAMCGPVQTYEDMTITLEQGWNLKSVPKRLIDSKACPEDVFGAGNYVIYWNGSCWEIPKTIEPCKGYWVYAKQPCVTNVKFKGMASDSANPDVPASLTLSRGWHMIGHTSSYFAPWSTALASLNEFNTDNAQNYKFSNLITFQNNEGWGGIIPGASAVSGVAKYVGESDPRPVGALETDNCMVPGQGYWIFMKSEGTYASIENSYKPNLGQDEGGFNPFDPSTWPEDFDLNDPSTWPDGFDLTDPSTWGIF</sequence>
<dbReference type="Proteomes" id="UP000056925">
    <property type="component" value="Chromosome"/>
</dbReference>
<gene>
    <name evidence="1" type="ORF">MSTHC_0671</name>
</gene>
<dbReference type="GeneID" id="41601967"/>
<dbReference type="AlphaFoldDB" id="A0A0E3HA00"/>
<dbReference type="EMBL" id="CP009502">
    <property type="protein sequence ID" value="AKB14989.1"/>
    <property type="molecule type" value="Genomic_DNA"/>
</dbReference>
<protein>
    <recommendedName>
        <fullName evidence="3">Cohesin domain-containing protein</fullName>
    </recommendedName>
</protein>
<dbReference type="RefSeq" id="WP_052721778.1">
    <property type="nucleotide sequence ID" value="NZ_CP009502.1"/>
</dbReference>
<evidence type="ECO:0000313" key="2">
    <source>
        <dbReference type="Proteomes" id="UP000056925"/>
    </source>
</evidence>
<organism evidence="1 2">
    <name type="scientific">Methanosarcina thermophila CHTI-55</name>
    <dbReference type="NCBI Taxonomy" id="1434121"/>
    <lineage>
        <taxon>Archaea</taxon>
        <taxon>Methanobacteriati</taxon>
        <taxon>Methanobacteriota</taxon>
        <taxon>Stenosarchaea group</taxon>
        <taxon>Methanomicrobia</taxon>
        <taxon>Methanosarcinales</taxon>
        <taxon>Methanosarcinaceae</taxon>
        <taxon>Methanosarcina</taxon>
    </lineage>
</organism>